<dbReference type="InterPro" id="IPR036265">
    <property type="entry name" value="HIT-like_sf"/>
</dbReference>
<dbReference type="PROSITE" id="PS51084">
    <property type="entry name" value="HIT_2"/>
    <property type="match status" value="1"/>
</dbReference>
<evidence type="ECO:0000256" key="1">
    <source>
        <dbReference type="PIRSR" id="PIRSR601310-1"/>
    </source>
</evidence>
<proteinExistence type="predicted"/>
<dbReference type="Gene3D" id="3.30.428.10">
    <property type="entry name" value="HIT-like"/>
    <property type="match status" value="1"/>
</dbReference>
<evidence type="ECO:0000313" key="6">
    <source>
        <dbReference type="Proteomes" id="UP000230903"/>
    </source>
</evidence>
<feature type="short sequence motif" description="Histidine triad motif" evidence="2 3">
    <location>
        <begin position="96"/>
        <end position="100"/>
    </location>
</feature>
<dbReference type="GO" id="GO:0009117">
    <property type="term" value="P:nucleotide metabolic process"/>
    <property type="evidence" value="ECO:0007669"/>
    <property type="project" value="TreeGrafter"/>
</dbReference>
<name>A0A2H0UMV0_9BACT</name>
<dbReference type="PRINTS" id="PR00332">
    <property type="entry name" value="HISTRIAD"/>
</dbReference>
<feature type="active site" description="Tele-AMP-histidine intermediate" evidence="1">
    <location>
        <position position="98"/>
    </location>
</feature>
<comment type="caution">
    <text evidence="5">The sequence shown here is derived from an EMBL/GenBank/DDBJ whole genome shotgun (WGS) entry which is preliminary data.</text>
</comment>
<evidence type="ECO:0000259" key="4">
    <source>
        <dbReference type="PROSITE" id="PS51084"/>
    </source>
</evidence>
<dbReference type="CDD" id="cd01277">
    <property type="entry name" value="HINT_subgroup"/>
    <property type="match status" value="1"/>
</dbReference>
<dbReference type="EMBL" id="PFBC01000051">
    <property type="protein sequence ID" value="PIR87711.1"/>
    <property type="molecule type" value="Genomic_DNA"/>
</dbReference>
<evidence type="ECO:0000256" key="2">
    <source>
        <dbReference type="PIRSR" id="PIRSR601310-3"/>
    </source>
</evidence>
<evidence type="ECO:0000256" key="3">
    <source>
        <dbReference type="PROSITE-ProRule" id="PRU00464"/>
    </source>
</evidence>
<dbReference type="PANTHER" id="PTHR46648:SF1">
    <property type="entry name" value="ADENOSINE 5'-MONOPHOSPHORAMIDASE HNT1"/>
    <property type="match status" value="1"/>
</dbReference>
<evidence type="ECO:0000313" key="5">
    <source>
        <dbReference type="EMBL" id="PIR87711.1"/>
    </source>
</evidence>
<dbReference type="Pfam" id="PF01230">
    <property type="entry name" value="HIT"/>
    <property type="match status" value="1"/>
</dbReference>
<gene>
    <name evidence="5" type="ORF">COU10_03205</name>
</gene>
<dbReference type="Proteomes" id="UP000230903">
    <property type="component" value="Unassembled WGS sequence"/>
</dbReference>
<dbReference type="AlphaFoldDB" id="A0A2H0UMV0"/>
<organism evidence="5 6">
    <name type="scientific">Candidatus Harrisonbacteria bacterium CG10_big_fil_rev_8_21_14_0_10_45_28</name>
    <dbReference type="NCBI Taxonomy" id="1974586"/>
    <lineage>
        <taxon>Bacteria</taxon>
        <taxon>Candidatus Harrisoniibacteriota</taxon>
    </lineage>
</organism>
<dbReference type="PANTHER" id="PTHR46648">
    <property type="entry name" value="HIT FAMILY PROTEIN 1"/>
    <property type="match status" value="1"/>
</dbReference>
<dbReference type="InterPro" id="IPR019808">
    <property type="entry name" value="Histidine_triad_CS"/>
</dbReference>
<protein>
    <submittedName>
        <fullName evidence="5">HIT family protein</fullName>
    </submittedName>
</protein>
<accession>A0A2H0UMV0</accession>
<dbReference type="PROSITE" id="PS00892">
    <property type="entry name" value="HIT_1"/>
    <property type="match status" value="1"/>
</dbReference>
<sequence length="141" mass="15062">MDCIFCKIIAGEIPAYKVMESSEALAFLDIAPQTKGHTVVVPKVHTTNLLAIDDEKIGPLFEVVKATTAILNQALNPDGFTTGVNHGAVSGQTVDHLHVHIMPRFSGDGGGSIHSAVSNPPQASLEEIAEKVQKARLILHY</sequence>
<dbReference type="SUPFAM" id="SSF54197">
    <property type="entry name" value="HIT-like"/>
    <property type="match status" value="1"/>
</dbReference>
<dbReference type="InterPro" id="IPR039384">
    <property type="entry name" value="HINT"/>
</dbReference>
<feature type="domain" description="HIT" evidence="4">
    <location>
        <begin position="4"/>
        <end position="111"/>
    </location>
</feature>
<dbReference type="GO" id="GO:0003824">
    <property type="term" value="F:catalytic activity"/>
    <property type="evidence" value="ECO:0007669"/>
    <property type="project" value="InterPro"/>
</dbReference>
<reference evidence="6" key="1">
    <citation type="submission" date="2017-09" db="EMBL/GenBank/DDBJ databases">
        <title>Depth-based differentiation of microbial function through sediment-hosted aquifers and enrichment of novel symbionts in the deep terrestrial subsurface.</title>
        <authorList>
            <person name="Probst A.J."/>
            <person name="Ladd B."/>
            <person name="Jarett J.K."/>
            <person name="Geller-Mcgrath D.E."/>
            <person name="Sieber C.M.K."/>
            <person name="Emerson J.B."/>
            <person name="Anantharaman K."/>
            <person name="Thomas B.C."/>
            <person name="Malmstrom R."/>
            <person name="Stieglmeier M."/>
            <person name="Klingl A."/>
            <person name="Woyke T."/>
            <person name="Ryan C.M."/>
            <person name="Banfield J.F."/>
        </authorList>
    </citation>
    <scope>NUCLEOTIDE SEQUENCE [LARGE SCALE GENOMIC DNA]</scope>
</reference>
<dbReference type="InterPro" id="IPR011146">
    <property type="entry name" value="HIT-like"/>
</dbReference>
<dbReference type="InterPro" id="IPR001310">
    <property type="entry name" value="Histidine_triad_HIT"/>
</dbReference>